<feature type="domain" description="PDZ" evidence="5">
    <location>
        <begin position="136"/>
        <end position="206"/>
    </location>
</feature>
<evidence type="ECO:0000256" key="1">
    <source>
        <dbReference type="ARBA" id="ARBA00005256"/>
    </source>
</evidence>
<evidence type="ECO:0000256" key="4">
    <source>
        <dbReference type="SAM" id="Coils"/>
    </source>
</evidence>
<dbReference type="SUPFAM" id="SSF50156">
    <property type="entry name" value="PDZ domain-like"/>
    <property type="match status" value="1"/>
</dbReference>
<dbReference type="Pfam" id="PF17820">
    <property type="entry name" value="PDZ_6"/>
    <property type="match status" value="1"/>
</dbReference>
<dbReference type="OrthoDB" id="48625at2759"/>
<dbReference type="InterPro" id="IPR041489">
    <property type="entry name" value="PDZ_6"/>
</dbReference>
<keyword evidence="7" id="KW-1185">Reference proteome</keyword>
<comment type="caution">
    <text evidence="6">The sequence shown here is derived from an EMBL/GenBank/DDBJ whole genome shotgun (WGS) entry which is preliminary data.</text>
</comment>
<reference evidence="6" key="1">
    <citation type="submission" date="2021-03" db="EMBL/GenBank/DDBJ databases">
        <title>Comparative genomics and phylogenomic investigation of the class Geoglossomycetes provide insights into ecological specialization and systematics.</title>
        <authorList>
            <person name="Melie T."/>
            <person name="Pirro S."/>
            <person name="Miller A.N."/>
            <person name="Quandt A."/>
        </authorList>
    </citation>
    <scope>NUCLEOTIDE SEQUENCE</scope>
    <source>
        <strain evidence="6">GBOQ0MN5Z8</strain>
    </source>
</reference>
<dbReference type="GO" id="GO:0005737">
    <property type="term" value="C:cytoplasm"/>
    <property type="evidence" value="ECO:0007669"/>
    <property type="project" value="TreeGrafter"/>
</dbReference>
<name>A0A9P8I770_9PEZI</name>
<keyword evidence="4" id="KW-0175">Coiled coil</keyword>
<dbReference type="PANTHER" id="PTHR12651">
    <property type="entry name" value="26S PROTEASOME NON-ATPASE REGULATORY SUBUNIT 9"/>
    <property type="match status" value="1"/>
</dbReference>
<comment type="similarity">
    <text evidence="1">Belongs to the proteasome subunit p27 family.</text>
</comment>
<evidence type="ECO:0000256" key="2">
    <source>
        <dbReference type="ARBA" id="ARBA00023186"/>
    </source>
</evidence>
<dbReference type="Gene3D" id="2.30.42.10">
    <property type="match status" value="1"/>
</dbReference>
<dbReference type="SMART" id="SM00228">
    <property type="entry name" value="PDZ"/>
    <property type="match status" value="1"/>
</dbReference>
<dbReference type="InterPro" id="IPR036034">
    <property type="entry name" value="PDZ_sf"/>
</dbReference>
<sequence>MGLPMAMENATVALGPSSWRGADGTDYGALPIMQIIEKKQGVEAELKELSRVLESHNVDMSTPLTTPDGFPRADLDVTQIRTTRSRIIHIRNDYKVIMQLLEAKLHEVHARAQSTITSRELVHESSPTVPNATPTEPILPAIETPFAKVSNVVAGSPAEKAGLRQDDQIRKFGNVTWLNHENLSRVKHVVQSSEGRTVIVKLVREGTPHEELELELNPRHGWGGSGMLGCTLVPL</sequence>
<dbReference type="InterPro" id="IPR040815">
    <property type="entry name" value="Nas2_N"/>
</dbReference>
<accession>A0A9P8I770</accession>
<dbReference type="Pfam" id="PF18265">
    <property type="entry name" value="Nas2_N"/>
    <property type="match status" value="1"/>
</dbReference>
<proteinExistence type="inferred from homology"/>
<protein>
    <recommendedName>
        <fullName evidence="3">Probable 26S proteasome regulatory subunit p27</fullName>
    </recommendedName>
</protein>
<dbReference type="PANTHER" id="PTHR12651:SF1">
    <property type="entry name" value="26S PROTEASOME NON-ATPASE REGULATORY SUBUNIT 9"/>
    <property type="match status" value="1"/>
</dbReference>
<dbReference type="Gene3D" id="6.10.140.1710">
    <property type="match status" value="1"/>
</dbReference>
<organism evidence="6 7">
    <name type="scientific">Glutinoglossum americanum</name>
    <dbReference type="NCBI Taxonomy" id="1670608"/>
    <lineage>
        <taxon>Eukaryota</taxon>
        <taxon>Fungi</taxon>
        <taxon>Dikarya</taxon>
        <taxon>Ascomycota</taxon>
        <taxon>Pezizomycotina</taxon>
        <taxon>Geoglossomycetes</taxon>
        <taxon>Geoglossales</taxon>
        <taxon>Geoglossaceae</taxon>
        <taxon>Glutinoglossum</taxon>
    </lineage>
</organism>
<dbReference type="EMBL" id="JAGHQL010000060">
    <property type="protein sequence ID" value="KAH0542148.1"/>
    <property type="molecule type" value="Genomic_DNA"/>
</dbReference>
<evidence type="ECO:0000313" key="6">
    <source>
        <dbReference type="EMBL" id="KAH0542148.1"/>
    </source>
</evidence>
<dbReference type="FunFam" id="2.30.42.10:FF:000107">
    <property type="entry name" value="26S proteasome non-ATPase regulatory subunit 9"/>
    <property type="match status" value="1"/>
</dbReference>
<dbReference type="AlphaFoldDB" id="A0A9P8I770"/>
<dbReference type="GO" id="GO:0005634">
    <property type="term" value="C:nucleus"/>
    <property type="evidence" value="ECO:0007669"/>
    <property type="project" value="TreeGrafter"/>
</dbReference>
<keyword evidence="2" id="KW-0143">Chaperone</keyword>
<dbReference type="InterPro" id="IPR035269">
    <property type="entry name" value="PSMD9"/>
</dbReference>
<gene>
    <name evidence="6" type="ORF">FGG08_003448</name>
</gene>
<evidence type="ECO:0000313" key="7">
    <source>
        <dbReference type="Proteomes" id="UP000698800"/>
    </source>
</evidence>
<dbReference type="Proteomes" id="UP000698800">
    <property type="component" value="Unassembled WGS sequence"/>
</dbReference>
<dbReference type="GO" id="GO:0070682">
    <property type="term" value="P:proteasome regulatory particle assembly"/>
    <property type="evidence" value="ECO:0007669"/>
    <property type="project" value="InterPro"/>
</dbReference>
<feature type="coiled-coil region" evidence="4">
    <location>
        <begin position="32"/>
        <end position="59"/>
    </location>
</feature>
<dbReference type="InterPro" id="IPR001478">
    <property type="entry name" value="PDZ"/>
</dbReference>
<evidence type="ECO:0000256" key="3">
    <source>
        <dbReference type="ARBA" id="ARBA00068021"/>
    </source>
</evidence>
<evidence type="ECO:0000259" key="5">
    <source>
        <dbReference type="SMART" id="SM00228"/>
    </source>
</evidence>